<keyword evidence="3" id="KW-1185">Reference proteome</keyword>
<organism evidence="2 3">
    <name type="scientific">Nonomuraea recticatena</name>
    <dbReference type="NCBI Taxonomy" id="46178"/>
    <lineage>
        <taxon>Bacteria</taxon>
        <taxon>Bacillati</taxon>
        <taxon>Actinomycetota</taxon>
        <taxon>Actinomycetes</taxon>
        <taxon>Streptosporangiales</taxon>
        <taxon>Streptosporangiaceae</taxon>
        <taxon>Nonomuraea</taxon>
    </lineage>
</organism>
<gene>
    <name evidence="2" type="ORF">GCM10010412_095300</name>
</gene>
<sequence>MALTLPQEHAWLAAATGATAIFLWDEDALAGPNGVAAHLSTFLNQVTPGVHETNTAAARYAAATSGPESHAFARHWNTFTANTGTSPEPGRDSEAGTGTDIDSAPGDAGGTTDPLQIAAGAAVLLSLAAAGIVLFKTGILARLAWCAQQLAFSGAAGPSGALTAAQAIATTRVANTATTHQLLQHLADKIAPRLRHYSAALLRGRHPAPDSLGGYGNAPTRFGRPGAMKDPRTTLPAAMTAPLAKKGTGPTRGMRPDIQEAVLEMENAGWRIEQRNGHAKAVAFCPAGECKQSIYGTPGQGHAKHLKRVLKACKDQGHVK</sequence>
<comment type="caution">
    <text evidence="2">The sequence shown here is derived from an EMBL/GenBank/DDBJ whole genome shotgun (WGS) entry which is preliminary data.</text>
</comment>
<evidence type="ECO:0000313" key="3">
    <source>
        <dbReference type="Proteomes" id="UP001501666"/>
    </source>
</evidence>
<evidence type="ECO:0000256" key="1">
    <source>
        <dbReference type="SAM" id="MobiDB-lite"/>
    </source>
</evidence>
<accession>A0ABN3TCT7</accession>
<proteinExistence type="predicted"/>
<dbReference type="RefSeq" id="WP_346157131.1">
    <property type="nucleotide sequence ID" value="NZ_BAAATE010000054.1"/>
</dbReference>
<evidence type="ECO:0000313" key="2">
    <source>
        <dbReference type="EMBL" id="GAA2699068.1"/>
    </source>
</evidence>
<name>A0ABN3TCT7_9ACTN</name>
<dbReference type="Proteomes" id="UP001501666">
    <property type="component" value="Unassembled WGS sequence"/>
</dbReference>
<reference evidence="2 3" key="1">
    <citation type="journal article" date="2019" name="Int. J. Syst. Evol. Microbiol.">
        <title>The Global Catalogue of Microorganisms (GCM) 10K type strain sequencing project: providing services to taxonomists for standard genome sequencing and annotation.</title>
        <authorList>
            <consortium name="The Broad Institute Genomics Platform"/>
            <consortium name="The Broad Institute Genome Sequencing Center for Infectious Disease"/>
            <person name="Wu L."/>
            <person name="Ma J."/>
        </authorList>
    </citation>
    <scope>NUCLEOTIDE SEQUENCE [LARGE SCALE GENOMIC DNA]</scope>
    <source>
        <strain evidence="2 3">JCM 6835</strain>
    </source>
</reference>
<feature type="region of interest" description="Disordered" evidence="1">
    <location>
        <begin position="79"/>
        <end position="109"/>
    </location>
</feature>
<dbReference type="EMBL" id="BAAATE010000054">
    <property type="protein sequence ID" value="GAA2699068.1"/>
    <property type="molecule type" value="Genomic_DNA"/>
</dbReference>
<protein>
    <submittedName>
        <fullName evidence="2">Uncharacterized protein</fullName>
    </submittedName>
</protein>